<evidence type="ECO:0000313" key="1">
    <source>
        <dbReference type="EMBL" id="NYS24980.1"/>
    </source>
</evidence>
<evidence type="ECO:0008006" key="3">
    <source>
        <dbReference type="Google" id="ProtNLM"/>
    </source>
</evidence>
<dbReference type="Proteomes" id="UP000529417">
    <property type="component" value="Unassembled WGS sequence"/>
</dbReference>
<reference evidence="1 2" key="1">
    <citation type="journal article" date="2000" name="Arch. Microbiol.">
        <title>Rhodobaca bogoriensis gen. nov. and sp. nov., an alkaliphilic purple nonsulfur bacterium from African Rift Valley soda lakes.</title>
        <authorList>
            <person name="Milford A.D."/>
            <person name="Achenbach L.A."/>
            <person name="Jung D.O."/>
            <person name="Madigan M.T."/>
        </authorList>
    </citation>
    <scope>NUCLEOTIDE SEQUENCE [LARGE SCALE GENOMIC DNA]</scope>
    <source>
        <strain evidence="1 2">2376</strain>
    </source>
</reference>
<dbReference type="SUPFAM" id="SSF56112">
    <property type="entry name" value="Protein kinase-like (PK-like)"/>
    <property type="match status" value="1"/>
</dbReference>
<dbReference type="EMBL" id="JACBXS010000013">
    <property type="protein sequence ID" value="NYS24980.1"/>
    <property type="molecule type" value="Genomic_DNA"/>
</dbReference>
<evidence type="ECO:0000313" key="2">
    <source>
        <dbReference type="Proteomes" id="UP000529417"/>
    </source>
</evidence>
<dbReference type="InterPro" id="IPR011009">
    <property type="entry name" value="Kinase-like_dom_sf"/>
</dbReference>
<organism evidence="1 2">
    <name type="scientific">Rhabdonatronobacter sediminivivens</name>
    <dbReference type="NCBI Taxonomy" id="2743469"/>
    <lineage>
        <taxon>Bacteria</taxon>
        <taxon>Pseudomonadati</taxon>
        <taxon>Pseudomonadota</taxon>
        <taxon>Alphaproteobacteria</taxon>
        <taxon>Rhodobacterales</taxon>
        <taxon>Paracoccaceae</taxon>
        <taxon>Rhabdonatronobacter</taxon>
    </lineage>
</organism>
<dbReference type="AlphaFoldDB" id="A0A7Z0KY80"/>
<proteinExistence type="predicted"/>
<accession>A0A7Z0KY80</accession>
<dbReference type="Pfam" id="PF06293">
    <property type="entry name" value="Kdo"/>
    <property type="match status" value="1"/>
</dbReference>
<keyword evidence="2" id="KW-1185">Reference proteome</keyword>
<name>A0A7Z0KY80_9RHOB</name>
<protein>
    <recommendedName>
        <fullName evidence="3">tRNA A-37 threonylcarbamoyl transferase component Bud32</fullName>
    </recommendedName>
</protein>
<gene>
    <name evidence="1" type="ORF">HUK65_08230</name>
</gene>
<comment type="caution">
    <text evidence="1">The sequence shown here is derived from an EMBL/GenBank/DDBJ whole genome shotgun (WGS) entry which is preliminary data.</text>
</comment>
<dbReference type="RefSeq" id="WP_179905678.1">
    <property type="nucleotide sequence ID" value="NZ_JACBXS010000013.1"/>
</dbReference>
<sequence>MTETDAALARALKDRATAADAPRIQPLDHAGRRYWIKRLEVLPLRWRLQKGNPARGFRRERAALRTLAQMGAPVPPVVAEGPDWFALPDCGETLESILTTPGHAARPQCFAAAGTALARLHGLGIAHGRPHPRDLCWDGDQIWFLDFERGSRARARARHRAFDVIQFVLALYSMTLDDTPEVAAFCTAYRAADTMGGWAAAETWCRRLRWLDPLTRPIQHHERDHKQYRRYKEWQALPLTLARFDALRRN</sequence>